<proteinExistence type="inferred from homology"/>
<evidence type="ECO:0000313" key="11">
    <source>
        <dbReference type="Proteomes" id="UP001353858"/>
    </source>
</evidence>
<keyword evidence="3" id="KW-0378">Hydrolase</keyword>
<dbReference type="InterPro" id="IPR038765">
    <property type="entry name" value="Papain-like_cys_pep_sf"/>
</dbReference>
<evidence type="ECO:0000256" key="5">
    <source>
        <dbReference type="ARBA" id="ARBA00023145"/>
    </source>
</evidence>
<evidence type="ECO:0000259" key="9">
    <source>
        <dbReference type="SMART" id="SM00848"/>
    </source>
</evidence>
<dbReference type="Proteomes" id="UP001353858">
    <property type="component" value="Unassembled WGS sequence"/>
</dbReference>
<dbReference type="AlphaFoldDB" id="A0AAN7S7Z1"/>
<feature type="domain" description="Peptidase C1A papain C-terminal" evidence="8">
    <location>
        <begin position="114"/>
        <end position="324"/>
    </location>
</feature>
<dbReference type="InterPro" id="IPR000169">
    <property type="entry name" value="Pept_cys_AS"/>
</dbReference>
<feature type="signal peptide" evidence="7">
    <location>
        <begin position="1"/>
        <end position="17"/>
    </location>
</feature>
<dbReference type="PRINTS" id="PR00705">
    <property type="entry name" value="PAPAIN"/>
</dbReference>
<keyword evidence="4" id="KW-0788">Thiol protease</keyword>
<dbReference type="InterPro" id="IPR000668">
    <property type="entry name" value="Peptidase_C1A_C"/>
</dbReference>
<feature type="domain" description="Cathepsin propeptide inhibitor" evidence="9">
    <location>
        <begin position="25"/>
        <end position="85"/>
    </location>
</feature>
<dbReference type="InterPro" id="IPR025660">
    <property type="entry name" value="Pept_his_AS"/>
</dbReference>
<dbReference type="InterPro" id="IPR013128">
    <property type="entry name" value="Peptidase_C1A"/>
</dbReference>
<dbReference type="PROSITE" id="PS00139">
    <property type="entry name" value="THIOL_PROTEASE_CYS"/>
    <property type="match status" value="1"/>
</dbReference>
<dbReference type="PANTHER" id="PTHR12411">
    <property type="entry name" value="CYSTEINE PROTEASE FAMILY C1-RELATED"/>
    <property type="match status" value="1"/>
</dbReference>
<evidence type="ECO:0000259" key="8">
    <source>
        <dbReference type="SMART" id="SM00645"/>
    </source>
</evidence>
<comment type="similarity">
    <text evidence="1">Belongs to the peptidase C1 family.</text>
</comment>
<evidence type="ECO:0000313" key="10">
    <source>
        <dbReference type="EMBL" id="KAK4876481.1"/>
    </source>
</evidence>
<protein>
    <submittedName>
        <fullName evidence="10">Uncharacterized protein</fullName>
    </submittedName>
</protein>
<evidence type="ECO:0000256" key="6">
    <source>
        <dbReference type="ARBA" id="ARBA00023157"/>
    </source>
</evidence>
<dbReference type="Gene3D" id="3.90.70.10">
    <property type="entry name" value="Cysteine proteinases"/>
    <property type="match status" value="1"/>
</dbReference>
<dbReference type="EMBL" id="JARPUR010000005">
    <property type="protein sequence ID" value="KAK4876481.1"/>
    <property type="molecule type" value="Genomic_DNA"/>
</dbReference>
<dbReference type="GO" id="GO:0008234">
    <property type="term" value="F:cysteine-type peptidase activity"/>
    <property type="evidence" value="ECO:0007669"/>
    <property type="project" value="UniProtKB-KW"/>
</dbReference>
<evidence type="ECO:0000256" key="7">
    <source>
        <dbReference type="SAM" id="SignalP"/>
    </source>
</evidence>
<dbReference type="SMART" id="SM00645">
    <property type="entry name" value="Pept_C1"/>
    <property type="match status" value="1"/>
</dbReference>
<evidence type="ECO:0000256" key="4">
    <source>
        <dbReference type="ARBA" id="ARBA00022807"/>
    </source>
</evidence>
<dbReference type="FunFam" id="3.90.70.10:FF:000006">
    <property type="entry name" value="Cathepsin S"/>
    <property type="match status" value="1"/>
</dbReference>
<organism evidence="10 11">
    <name type="scientific">Aquatica leii</name>
    <dbReference type="NCBI Taxonomy" id="1421715"/>
    <lineage>
        <taxon>Eukaryota</taxon>
        <taxon>Metazoa</taxon>
        <taxon>Ecdysozoa</taxon>
        <taxon>Arthropoda</taxon>
        <taxon>Hexapoda</taxon>
        <taxon>Insecta</taxon>
        <taxon>Pterygota</taxon>
        <taxon>Neoptera</taxon>
        <taxon>Endopterygota</taxon>
        <taxon>Coleoptera</taxon>
        <taxon>Polyphaga</taxon>
        <taxon>Elateriformia</taxon>
        <taxon>Elateroidea</taxon>
        <taxon>Lampyridae</taxon>
        <taxon>Luciolinae</taxon>
        <taxon>Aquatica</taxon>
    </lineage>
</organism>
<dbReference type="Pfam" id="PF00112">
    <property type="entry name" value="Peptidase_C1"/>
    <property type="match status" value="1"/>
</dbReference>
<sequence>MKLIVFVIVIAVSQVTANYLLNEKWIAFKNNFEKKYAHIAEEINRFEIFMENLKKIEAHNENYNKGLVSYTLGINQFTDLLHHEFLKQTSGLINHKNILLNSNQTHFARGYEELDSHVDWRSKGAVTPVKDQGYCGSCWAFSATGAIESHNFIQNRVLVSLSEQNLVDCSTINNGCDGGNPTLAFYDIIRNKGIDTEKLYPYQDKRGQCRFNPHSIGASVSGYKVIAAKNEEDLKHAVATVGPVSVCIDASDLRFYESGIYDNPYCSGLNHAVLVVGYGTSKEGLDYWIVKNSWGTSWGEQGYALMSRNKNNQCGIASQASYPVVKKYN</sequence>
<feature type="chain" id="PRO_5042874708" evidence="7">
    <location>
        <begin position="18"/>
        <end position="329"/>
    </location>
</feature>
<keyword evidence="2" id="KW-0645">Protease</keyword>
<dbReference type="GO" id="GO:0006508">
    <property type="term" value="P:proteolysis"/>
    <property type="evidence" value="ECO:0007669"/>
    <property type="project" value="UniProtKB-KW"/>
</dbReference>
<keyword evidence="6" id="KW-1015">Disulfide bond</keyword>
<dbReference type="SUPFAM" id="SSF54001">
    <property type="entry name" value="Cysteine proteinases"/>
    <property type="match status" value="1"/>
</dbReference>
<dbReference type="CDD" id="cd02248">
    <property type="entry name" value="Peptidase_C1A"/>
    <property type="match status" value="1"/>
</dbReference>
<comment type="caution">
    <text evidence="10">The sequence shown here is derived from an EMBL/GenBank/DDBJ whole genome shotgun (WGS) entry which is preliminary data.</text>
</comment>
<dbReference type="PROSITE" id="PS00639">
    <property type="entry name" value="THIOL_PROTEASE_HIS"/>
    <property type="match status" value="1"/>
</dbReference>
<accession>A0AAN7S7Z1</accession>
<evidence type="ECO:0000256" key="3">
    <source>
        <dbReference type="ARBA" id="ARBA00022801"/>
    </source>
</evidence>
<name>A0AAN7S7Z1_9COLE</name>
<dbReference type="InterPro" id="IPR039417">
    <property type="entry name" value="Peptidase_C1A_papain-like"/>
</dbReference>
<dbReference type="Pfam" id="PF08246">
    <property type="entry name" value="Inhibitor_I29"/>
    <property type="match status" value="1"/>
</dbReference>
<keyword evidence="11" id="KW-1185">Reference proteome</keyword>
<keyword evidence="5" id="KW-0865">Zymogen</keyword>
<evidence type="ECO:0000256" key="2">
    <source>
        <dbReference type="ARBA" id="ARBA00022670"/>
    </source>
</evidence>
<reference evidence="11" key="1">
    <citation type="submission" date="2023-01" db="EMBL/GenBank/DDBJ databases">
        <title>Key to firefly adult light organ development and bioluminescence: homeobox transcription factors regulate luciferase expression and transportation to peroxisome.</title>
        <authorList>
            <person name="Fu X."/>
        </authorList>
    </citation>
    <scope>NUCLEOTIDE SEQUENCE [LARGE SCALE GENOMIC DNA]</scope>
</reference>
<evidence type="ECO:0000256" key="1">
    <source>
        <dbReference type="ARBA" id="ARBA00008455"/>
    </source>
</evidence>
<dbReference type="InterPro" id="IPR013201">
    <property type="entry name" value="Prot_inhib_I29"/>
</dbReference>
<dbReference type="SMART" id="SM00848">
    <property type="entry name" value="Inhibitor_I29"/>
    <property type="match status" value="1"/>
</dbReference>
<gene>
    <name evidence="10" type="ORF">RN001_012903</name>
</gene>
<keyword evidence="7" id="KW-0732">Signal</keyword>